<evidence type="ECO:0000256" key="8">
    <source>
        <dbReference type="ARBA" id="ARBA00022840"/>
    </source>
</evidence>
<evidence type="ECO:0000256" key="2">
    <source>
        <dbReference type="ARBA" id="ARBA00022722"/>
    </source>
</evidence>
<dbReference type="SUPFAM" id="SSF52540">
    <property type="entry name" value="P-loop containing nucleoside triphosphate hydrolases"/>
    <property type="match status" value="1"/>
</dbReference>
<keyword evidence="10" id="KW-0234">DNA repair</keyword>
<keyword evidence="11" id="KW-0413">Isomerase</keyword>
<dbReference type="Gene3D" id="1.10.486.10">
    <property type="entry name" value="PCRA, domain 4"/>
    <property type="match status" value="1"/>
</dbReference>
<dbReference type="PANTHER" id="PTHR11070">
    <property type="entry name" value="UVRD / RECB / PCRA DNA HELICASE FAMILY MEMBER"/>
    <property type="match status" value="1"/>
</dbReference>
<keyword evidence="8 15" id="KW-0067">ATP-binding</keyword>
<feature type="domain" description="UvrD-like helicase ATP-binding" evidence="16">
    <location>
        <begin position="6"/>
        <end position="308"/>
    </location>
</feature>
<evidence type="ECO:0000313" key="19">
    <source>
        <dbReference type="Proteomes" id="UP000178315"/>
    </source>
</evidence>
<keyword evidence="6 15" id="KW-0347">Helicase</keyword>
<dbReference type="PROSITE" id="PS51217">
    <property type="entry name" value="UVRD_HELICASE_CTER"/>
    <property type="match status" value="1"/>
</dbReference>
<protein>
    <recommendedName>
        <fullName evidence="13">DNA 3'-5' helicase</fullName>
        <ecNumber evidence="13">5.6.2.4</ecNumber>
    </recommendedName>
</protein>
<dbReference type="GO" id="GO:0000725">
    <property type="term" value="P:recombinational repair"/>
    <property type="evidence" value="ECO:0007669"/>
    <property type="project" value="TreeGrafter"/>
</dbReference>
<feature type="binding site" evidence="15">
    <location>
        <begin position="27"/>
        <end position="34"/>
    </location>
    <ligand>
        <name>ATP</name>
        <dbReference type="ChEBI" id="CHEBI:30616"/>
    </ligand>
</feature>
<dbReference type="Gene3D" id="1.10.10.160">
    <property type="match status" value="1"/>
</dbReference>
<comment type="caution">
    <text evidence="18">The sequence shown here is derived from an EMBL/GenBank/DDBJ whole genome shotgun (WGS) entry which is preliminary data.</text>
</comment>
<evidence type="ECO:0000256" key="7">
    <source>
        <dbReference type="ARBA" id="ARBA00022839"/>
    </source>
</evidence>
<dbReference type="Pfam" id="PF13361">
    <property type="entry name" value="UvrD_C"/>
    <property type="match status" value="1"/>
</dbReference>
<dbReference type="GO" id="GO:0043138">
    <property type="term" value="F:3'-5' DNA helicase activity"/>
    <property type="evidence" value="ECO:0007669"/>
    <property type="project" value="UniProtKB-EC"/>
</dbReference>
<comment type="similarity">
    <text evidence="1">Belongs to the helicase family. UvrD subfamily.</text>
</comment>
<keyword evidence="7" id="KW-0269">Exonuclease</keyword>
<dbReference type="InterPro" id="IPR027417">
    <property type="entry name" value="P-loop_NTPase"/>
</dbReference>
<evidence type="ECO:0000256" key="11">
    <source>
        <dbReference type="ARBA" id="ARBA00023235"/>
    </source>
</evidence>
<dbReference type="InterPro" id="IPR000212">
    <property type="entry name" value="DNA_helicase_UvrD/REP"/>
</dbReference>
<dbReference type="InterPro" id="IPR011604">
    <property type="entry name" value="PDDEXK-like_dom_sf"/>
</dbReference>
<keyword evidence="9" id="KW-0238">DNA-binding</keyword>
<dbReference type="Pfam" id="PF12705">
    <property type="entry name" value="PDDEXK_1"/>
    <property type="match status" value="1"/>
</dbReference>
<keyword evidence="3 15" id="KW-0547">Nucleotide-binding</keyword>
<evidence type="ECO:0000256" key="14">
    <source>
        <dbReference type="ARBA" id="ARBA00048988"/>
    </source>
</evidence>
<evidence type="ECO:0000256" key="9">
    <source>
        <dbReference type="ARBA" id="ARBA00023125"/>
    </source>
</evidence>
<gene>
    <name evidence="18" type="ORF">A3H61_05465</name>
</gene>
<evidence type="ECO:0000256" key="5">
    <source>
        <dbReference type="ARBA" id="ARBA00022801"/>
    </source>
</evidence>
<dbReference type="EC" id="5.6.2.4" evidence="13"/>
<dbReference type="Proteomes" id="UP000178315">
    <property type="component" value="Unassembled WGS sequence"/>
</dbReference>
<evidence type="ECO:0000256" key="13">
    <source>
        <dbReference type="ARBA" id="ARBA00034808"/>
    </source>
</evidence>
<evidence type="ECO:0000256" key="1">
    <source>
        <dbReference type="ARBA" id="ARBA00009922"/>
    </source>
</evidence>
<dbReference type="Gene3D" id="3.90.320.10">
    <property type="match status" value="1"/>
</dbReference>
<evidence type="ECO:0000256" key="6">
    <source>
        <dbReference type="ARBA" id="ARBA00022806"/>
    </source>
</evidence>
<evidence type="ECO:0000256" key="10">
    <source>
        <dbReference type="ARBA" id="ARBA00023204"/>
    </source>
</evidence>
<dbReference type="InterPro" id="IPR014016">
    <property type="entry name" value="UvrD-like_ATP-bd"/>
</dbReference>
<dbReference type="Pfam" id="PF00580">
    <property type="entry name" value="UvrD-helicase"/>
    <property type="match status" value="1"/>
</dbReference>
<dbReference type="SUPFAM" id="SSF52980">
    <property type="entry name" value="Restriction endonuclease-like"/>
    <property type="match status" value="1"/>
</dbReference>
<dbReference type="PANTHER" id="PTHR11070:SF2">
    <property type="entry name" value="ATP-DEPENDENT DNA HELICASE SRS2"/>
    <property type="match status" value="1"/>
</dbReference>
<comment type="catalytic activity">
    <reaction evidence="12">
        <text>Couples ATP hydrolysis with the unwinding of duplex DNA by translocating in the 3'-5' direction.</text>
        <dbReference type="EC" id="5.6.2.4"/>
    </reaction>
</comment>
<reference evidence="18 19" key="1">
    <citation type="journal article" date="2016" name="Nat. Commun.">
        <title>Thousands of microbial genomes shed light on interconnected biogeochemical processes in an aquifer system.</title>
        <authorList>
            <person name="Anantharaman K."/>
            <person name="Brown C.T."/>
            <person name="Hug L.A."/>
            <person name="Sharon I."/>
            <person name="Castelle C.J."/>
            <person name="Probst A.J."/>
            <person name="Thomas B.C."/>
            <person name="Singh A."/>
            <person name="Wilkins M.J."/>
            <person name="Karaoz U."/>
            <person name="Brodie E.L."/>
            <person name="Williams K.H."/>
            <person name="Hubbard S.S."/>
            <person name="Banfield J.F."/>
        </authorList>
    </citation>
    <scope>NUCLEOTIDE SEQUENCE [LARGE SCALE GENOMIC DNA]</scope>
</reference>
<sequence>MSDLLKNLNDEQKNAVTHIKEPLLIIAGAGTGKTTVITNKIAYIIEQKLAKPSEILALTFTDKASEEMAERVDKLLPYGVFDMWISTFHSFCDRILGENGLDIGLPTNYRLINTTESWLLMKKNLYALNLDYYRPKGNETQCIHALIKLFSRLKDENITPEEYHAYAEGLLANQDTTMGDESSQLEMRRIKETADAYFQYEQLLLDNNFLDFGDLIFYVNKLFVQRPNIREKYQKQFKYILIDEFQDTNLAQYNLIKLLRADNMITVVGDDDQAIYKFRGASVSNILNFKNDFPDSREIVLTKNYRSTQEILDTAYNFIQNNNPDRLEYQLNNPDEYYKQHGALVEKINKKLVATRENSGTVALITAQTEEEEVQKVIATIIELMQKQGITYNDIALLVRANKTAESYIKALEIAHIPYIRVANTGLYKQELVADIIAYGRILFDRADASSLVRVFLSPLCALETEELLNLTYIAKKKSSTFYEMLNTIRALPKISEKTAQSIEHLFSLIREHATQAQTLSVQEMLIKIITDLKIREYLIELEQKKPQKGRETIEYVRQFIEKAGNFALLYEDKSLHGFITHIDMEREAGDSGALGENLQEQGPEAVKIMTIHASKGLEFSYVFIPQLVIGRFPSIGRSDLIELPDVLLQTREILPEGDPHIQEERRLLYVGLTRAKDGVFLSAAESYGGKRLKKPSQFLFETGLLKDKNATTPTKSAHATPAFLIQSALDETKLNGEKFSYPVPQKFSYSQIAAFNICPLQYKYQFVLRIPQDKGRGTFSFGRTMHNTLLELFKLTKARSGTVQESLFSVNSERNNQSIVTLDEIYGIYRTHWIDEWYESQDQKQQYYKAGQKILKEFYDRHKDSWPNPWYLEKDFTVTFEGIRLKGRIDRIDKVGDNNGVPLVEIVDYKTGKYKEKLYKNDKIQLLIYQIALEDQGLKPVNLRYYYLHEDKQESTSFLGKPEEIAKTKKEIVETVEKIKRSDFPANPSEFNCKHCDFKNICPFSVV</sequence>
<evidence type="ECO:0000313" key="18">
    <source>
        <dbReference type="EMBL" id="OGY72205.1"/>
    </source>
</evidence>
<proteinExistence type="inferred from homology"/>
<dbReference type="PROSITE" id="PS51198">
    <property type="entry name" value="UVRD_HELICASE_ATP_BIND"/>
    <property type="match status" value="1"/>
</dbReference>
<dbReference type="Gene3D" id="3.40.50.300">
    <property type="entry name" value="P-loop containing nucleotide triphosphate hydrolases"/>
    <property type="match status" value="2"/>
</dbReference>
<evidence type="ECO:0000256" key="12">
    <source>
        <dbReference type="ARBA" id="ARBA00034617"/>
    </source>
</evidence>
<organism evidence="18 19">
    <name type="scientific">Candidatus Jacksonbacteria bacterium RIFCSPLOWO2_02_FULL_44_20</name>
    <dbReference type="NCBI Taxonomy" id="1798460"/>
    <lineage>
        <taxon>Bacteria</taxon>
        <taxon>Candidatus Jacksoniibacteriota</taxon>
    </lineage>
</organism>
<keyword evidence="4" id="KW-0227">DNA damage</keyword>
<dbReference type="InterPro" id="IPR014017">
    <property type="entry name" value="DNA_helicase_UvrD-like_C"/>
</dbReference>
<dbReference type="EMBL" id="MHJU01000041">
    <property type="protein sequence ID" value="OGY72205.1"/>
    <property type="molecule type" value="Genomic_DNA"/>
</dbReference>
<dbReference type="CDD" id="cd17932">
    <property type="entry name" value="DEXQc_UvrD"/>
    <property type="match status" value="1"/>
</dbReference>
<dbReference type="GO" id="GO:0004527">
    <property type="term" value="F:exonuclease activity"/>
    <property type="evidence" value="ECO:0007669"/>
    <property type="project" value="UniProtKB-KW"/>
</dbReference>
<dbReference type="InterPro" id="IPR013986">
    <property type="entry name" value="DExx_box_DNA_helicase_dom_sf"/>
</dbReference>
<evidence type="ECO:0000256" key="4">
    <source>
        <dbReference type="ARBA" id="ARBA00022763"/>
    </source>
</evidence>
<feature type="domain" description="UvrD-like helicase C-terminal" evidence="17">
    <location>
        <begin position="309"/>
        <end position="617"/>
    </location>
</feature>
<dbReference type="AlphaFoldDB" id="A0A1G2A6A9"/>
<evidence type="ECO:0000256" key="3">
    <source>
        <dbReference type="ARBA" id="ARBA00022741"/>
    </source>
</evidence>
<dbReference type="GO" id="GO:0005524">
    <property type="term" value="F:ATP binding"/>
    <property type="evidence" value="ECO:0007669"/>
    <property type="project" value="UniProtKB-UniRule"/>
</dbReference>
<keyword evidence="2" id="KW-0540">Nuclease</keyword>
<dbReference type="GO" id="GO:0003677">
    <property type="term" value="F:DNA binding"/>
    <property type="evidence" value="ECO:0007669"/>
    <property type="project" value="UniProtKB-KW"/>
</dbReference>
<comment type="catalytic activity">
    <reaction evidence="14">
        <text>ATP + H2O = ADP + phosphate + H(+)</text>
        <dbReference type="Rhea" id="RHEA:13065"/>
        <dbReference type="ChEBI" id="CHEBI:15377"/>
        <dbReference type="ChEBI" id="CHEBI:15378"/>
        <dbReference type="ChEBI" id="CHEBI:30616"/>
        <dbReference type="ChEBI" id="CHEBI:43474"/>
        <dbReference type="ChEBI" id="CHEBI:456216"/>
        <dbReference type="EC" id="5.6.2.4"/>
    </reaction>
</comment>
<name>A0A1G2A6A9_9BACT</name>
<accession>A0A1G2A6A9</accession>
<dbReference type="InterPro" id="IPR038726">
    <property type="entry name" value="PDDEXK_AddAB-type"/>
</dbReference>
<evidence type="ECO:0000256" key="15">
    <source>
        <dbReference type="PROSITE-ProRule" id="PRU00560"/>
    </source>
</evidence>
<evidence type="ECO:0000259" key="17">
    <source>
        <dbReference type="PROSITE" id="PS51217"/>
    </source>
</evidence>
<dbReference type="InterPro" id="IPR011335">
    <property type="entry name" value="Restrct_endonuc-II-like"/>
</dbReference>
<keyword evidence="5 15" id="KW-0378">Hydrolase</keyword>
<evidence type="ECO:0000259" key="16">
    <source>
        <dbReference type="PROSITE" id="PS51198"/>
    </source>
</evidence>